<protein>
    <submittedName>
        <fullName evidence="1">Uncharacterized protein</fullName>
    </submittedName>
</protein>
<gene>
    <name evidence="1" type="ORF">UFOVP836_46</name>
</gene>
<proteinExistence type="predicted"/>
<organism evidence="1">
    <name type="scientific">uncultured Caudovirales phage</name>
    <dbReference type="NCBI Taxonomy" id="2100421"/>
    <lineage>
        <taxon>Viruses</taxon>
        <taxon>Duplodnaviria</taxon>
        <taxon>Heunggongvirae</taxon>
        <taxon>Uroviricota</taxon>
        <taxon>Caudoviricetes</taxon>
        <taxon>Peduoviridae</taxon>
        <taxon>Maltschvirus</taxon>
        <taxon>Maltschvirus maltsch</taxon>
    </lineage>
</organism>
<name>A0A6J5PB26_9CAUD</name>
<dbReference type="EMBL" id="LR796794">
    <property type="protein sequence ID" value="CAB4166641.1"/>
    <property type="molecule type" value="Genomic_DNA"/>
</dbReference>
<reference evidence="1" key="1">
    <citation type="submission" date="2020-04" db="EMBL/GenBank/DDBJ databases">
        <authorList>
            <person name="Chiriac C."/>
            <person name="Salcher M."/>
            <person name="Ghai R."/>
            <person name="Kavagutti S V."/>
        </authorList>
    </citation>
    <scope>NUCLEOTIDE SEQUENCE</scope>
</reference>
<dbReference type="Gene3D" id="4.10.410.40">
    <property type="match status" value="1"/>
</dbReference>
<evidence type="ECO:0000313" key="1">
    <source>
        <dbReference type="EMBL" id="CAB4166641.1"/>
    </source>
</evidence>
<accession>A0A6J5PB26</accession>
<sequence length="138" mass="15052">MAQAYSAAGSLLQFGSSSPVTYATIPYVQGYQYGGSERPRIDVTPISASAYEFIADIPGEQNISFDLAYDPDDTQHAALLSAYNNQTLLYFRDRHDNTGACDEYFTGYVTQWNRSAQKGAARMIAVVITMTGAVNTVP</sequence>